<evidence type="ECO:0000313" key="3">
    <source>
        <dbReference type="EMBL" id="MBK7417134.1"/>
    </source>
</evidence>
<dbReference type="Pfam" id="PF13487">
    <property type="entry name" value="HD_5"/>
    <property type="match status" value="1"/>
</dbReference>
<dbReference type="PROSITE" id="PS51831">
    <property type="entry name" value="HD"/>
    <property type="match status" value="1"/>
</dbReference>
<evidence type="ECO:0000313" key="4">
    <source>
        <dbReference type="Proteomes" id="UP000739411"/>
    </source>
</evidence>
<dbReference type="PANTHER" id="PTHR43155:SF2">
    <property type="entry name" value="CYCLIC DI-GMP PHOSPHODIESTERASE PA4108"/>
    <property type="match status" value="1"/>
</dbReference>
<proteinExistence type="predicted"/>
<feature type="domain" description="HD" evidence="1">
    <location>
        <begin position="176"/>
        <end position="296"/>
    </location>
</feature>
<dbReference type="InterPro" id="IPR006674">
    <property type="entry name" value="HD_domain"/>
</dbReference>
<gene>
    <name evidence="3" type="ORF">IPJ38_20525</name>
</gene>
<sequence>MWKKPEKPIAIDPAQVALGLYVWLDMPWDDHPFIYNRFKISDAKQITSLRAIKSKGKLYYYPEKSSAEPLALSNASEMEALPPADPLQEAAINIEIDRCNAEKHTRLRQQKDAAARADRAWEQAARITREAMIGMTRSPKQAGAQLAELSKNTASMITQGQEVLLHLLGDKEGEGPQFHALNVMTLAMLLGKVAGLNEAQLAELAMGTLAHDIGKARVPAHILKAKTRAKHEEEFYRQHGNYGLEMARISDAFGPTALSIIADHHEYMDGSGWPTGKTNPGPAARIVALVDRYDRLCSPESHERDALMPAEALARMYRVEAARFDTRLLSMLIKLLGVYPPGTLVKLNDESLGLVVSPGKESLKPTILIYSPEVDKRDAPTVSLSQVEGLKIDEALRPSSIPPDVLQWLNPRQRLSYFFSTDKSA</sequence>
<reference evidence="3 4" key="1">
    <citation type="submission" date="2020-10" db="EMBL/GenBank/DDBJ databases">
        <title>Connecting structure to function with the recovery of over 1000 high-quality activated sludge metagenome-assembled genomes encoding full-length rRNA genes using long-read sequencing.</title>
        <authorList>
            <person name="Singleton C.M."/>
            <person name="Petriglieri F."/>
            <person name="Kristensen J.M."/>
            <person name="Kirkegaard R.H."/>
            <person name="Michaelsen T.Y."/>
            <person name="Andersen M.H."/>
            <person name="Karst S.M."/>
            <person name="Dueholm M.S."/>
            <person name="Nielsen P.H."/>
            <person name="Albertsen M."/>
        </authorList>
    </citation>
    <scope>NUCLEOTIDE SEQUENCE [LARGE SCALE GENOMIC DNA]</scope>
    <source>
        <strain evidence="3">EsbW_18-Q3-R4-48_BATAC.463</strain>
    </source>
</reference>
<dbReference type="Gene3D" id="1.10.3210.10">
    <property type="entry name" value="Hypothetical protein af1432"/>
    <property type="match status" value="1"/>
</dbReference>
<organism evidence="3 4">
    <name type="scientific">Candidatus Dechloromonas phosphorivorans</name>
    <dbReference type="NCBI Taxonomy" id="2899244"/>
    <lineage>
        <taxon>Bacteria</taxon>
        <taxon>Pseudomonadati</taxon>
        <taxon>Pseudomonadota</taxon>
        <taxon>Betaproteobacteria</taxon>
        <taxon>Rhodocyclales</taxon>
        <taxon>Azonexaceae</taxon>
        <taxon>Dechloromonas</taxon>
    </lineage>
</organism>
<dbReference type="PANTHER" id="PTHR43155">
    <property type="entry name" value="CYCLIC DI-GMP PHOSPHODIESTERASE PA4108-RELATED"/>
    <property type="match status" value="1"/>
</dbReference>
<evidence type="ECO:0000259" key="1">
    <source>
        <dbReference type="PROSITE" id="PS51831"/>
    </source>
</evidence>
<dbReference type="GO" id="GO:0008081">
    <property type="term" value="F:phosphoric diester hydrolase activity"/>
    <property type="evidence" value="ECO:0007669"/>
    <property type="project" value="UniProtKB-ARBA"/>
</dbReference>
<feature type="domain" description="HD-GYP" evidence="2">
    <location>
        <begin position="154"/>
        <end position="348"/>
    </location>
</feature>
<dbReference type="InterPro" id="IPR037522">
    <property type="entry name" value="HD_GYP_dom"/>
</dbReference>
<protein>
    <submittedName>
        <fullName evidence="3">DUF3391 domain-containing protein</fullName>
    </submittedName>
</protein>
<dbReference type="PROSITE" id="PS51832">
    <property type="entry name" value="HD_GYP"/>
    <property type="match status" value="1"/>
</dbReference>
<dbReference type="SUPFAM" id="SSF109604">
    <property type="entry name" value="HD-domain/PDEase-like"/>
    <property type="match status" value="1"/>
</dbReference>
<name>A0A935K5R0_9RHOO</name>
<dbReference type="InterPro" id="IPR003607">
    <property type="entry name" value="HD/PDEase_dom"/>
</dbReference>
<dbReference type="Proteomes" id="UP000739411">
    <property type="component" value="Unassembled WGS sequence"/>
</dbReference>
<dbReference type="Pfam" id="PF11871">
    <property type="entry name" value="DUF3391"/>
    <property type="match status" value="1"/>
</dbReference>
<dbReference type="EMBL" id="JADJMS010000047">
    <property type="protein sequence ID" value="MBK7417134.1"/>
    <property type="molecule type" value="Genomic_DNA"/>
</dbReference>
<comment type="caution">
    <text evidence="3">The sequence shown here is derived from an EMBL/GenBank/DDBJ whole genome shotgun (WGS) entry which is preliminary data.</text>
</comment>
<dbReference type="AlphaFoldDB" id="A0A935K5R0"/>
<dbReference type="SMART" id="SM00471">
    <property type="entry name" value="HDc"/>
    <property type="match status" value="1"/>
</dbReference>
<dbReference type="CDD" id="cd00077">
    <property type="entry name" value="HDc"/>
    <property type="match status" value="1"/>
</dbReference>
<dbReference type="InterPro" id="IPR021812">
    <property type="entry name" value="DUF3391"/>
</dbReference>
<accession>A0A935K5R0</accession>
<evidence type="ECO:0000259" key="2">
    <source>
        <dbReference type="PROSITE" id="PS51832"/>
    </source>
</evidence>